<dbReference type="Proteomes" id="UP000054826">
    <property type="component" value="Unassembled WGS sequence"/>
</dbReference>
<dbReference type="InterPro" id="IPR032472">
    <property type="entry name" value="ArgoL2"/>
</dbReference>
<evidence type="ECO:0000259" key="4">
    <source>
        <dbReference type="PROSITE" id="PS50822"/>
    </source>
</evidence>
<dbReference type="InterPro" id="IPR032474">
    <property type="entry name" value="Argonaute_N"/>
</dbReference>
<dbReference type="GO" id="GO:0003723">
    <property type="term" value="F:RNA binding"/>
    <property type="evidence" value="ECO:0007669"/>
    <property type="project" value="InterPro"/>
</dbReference>
<dbReference type="Gene3D" id="2.170.260.10">
    <property type="entry name" value="paz domain"/>
    <property type="match status" value="1"/>
</dbReference>
<dbReference type="InterPro" id="IPR032473">
    <property type="entry name" value="Argonaute_Mid_dom"/>
</dbReference>
<dbReference type="PROSITE" id="PS50822">
    <property type="entry name" value="PIWI"/>
    <property type="match status" value="2"/>
</dbReference>
<dbReference type="Pfam" id="PF08699">
    <property type="entry name" value="ArgoL1"/>
    <property type="match status" value="1"/>
</dbReference>
<evidence type="ECO:0000259" key="3">
    <source>
        <dbReference type="PROSITE" id="PS50821"/>
    </source>
</evidence>
<feature type="signal peptide" evidence="2">
    <location>
        <begin position="1"/>
        <end position="17"/>
    </location>
</feature>
<dbReference type="PANTHER" id="PTHR22891">
    <property type="entry name" value="EUKARYOTIC TRANSLATION INITIATION FACTOR 2C"/>
    <property type="match status" value="1"/>
</dbReference>
<dbReference type="Gene3D" id="3.40.50.2300">
    <property type="match status" value="1"/>
</dbReference>
<proteinExistence type="inferred from homology"/>
<dbReference type="SMART" id="SM01163">
    <property type="entry name" value="DUF1785"/>
    <property type="match status" value="1"/>
</dbReference>
<feature type="domain" description="Piwi" evidence="4">
    <location>
        <begin position="1008"/>
        <end position="1124"/>
    </location>
</feature>
<organism evidence="5 6">
    <name type="scientific">Trichinella pseudospiralis</name>
    <name type="common">Parasitic roundworm</name>
    <dbReference type="NCBI Taxonomy" id="6337"/>
    <lineage>
        <taxon>Eukaryota</taxon>
        <taxon>Metazoa</taxon>
        <taxon>Ecdysozoa</taxon>
        <taxon>Nematoda</taxon>
        <taxon>Enoplea</taxon>
        <taxon>Dorylaimia</taxon>
        <taxon>Trichinellida</taxon>
        <taxon>Trichinellidae</taxon>
        <taxon>Trichinella</taxon>
    </lineage>
</organism>
<dbReference type="SUPFAM" id="SSF53098">
    <property type="entry name" value="Ribonuclease H-like"/>
    <property type="match status" value="2"/>
</dbReference>
<feature type="non-terminal residue" evidence="5">
    <location>
        <position position="1"/>
    </location>
</feature>
<sequence>LLSELLLLLCFQIVSLAMSEQRKDVEEISDELLQFRLKELVKRPEYGTVGKPIKLACNYFPLIKLQKGDLMVNRYHIDIQHPRLKLNWFDFNLLDESREIFWAYVVKRSDIFGDPFKLAYDGRSGLYTVDKLRLNQVGEEAALEKFSFKTVRENKPSEVTILIKPTGLVHLDFKNAEAGLLDEREKGAVQFLDILFAQGRSCPLFELSKSFKAVKNSFYFISQGADLDVKYGITLWRGLFISARVIDGFRPAINIDVSHSCFYKHQSLINLICDILNGDEHDVKFHPCQLKIDSYLKREHLRLLIPELKGISIHTTHRNQDRVYRIKDISGTAASVVFEKDGKKVSIAEYFHDVYAPLKYPNLPLVQVGSKSKAIYFPVEVCQVANCQRYNKKLKACQTTSIIRYALSDAPTRIQKCIDLVQKSNLNGDPFLKNFGVKIKGEPVIVNGRVLSPPRLEYGKGNGGQQIVLTPKDGAWYLKEFKFFESAYCQSFGFVSFLPLHKASMLQEFCWQVVRTCRSTGIQMPDNPKFFEQAGKNDSVEMVFKRISEKCDRDGIKCDLVFVALYSPEQYAEVKSCGDITFGLVTQCLLSRTINDVAVKKSYSTMLNIAMKINMKIGGINAKLQKDEILDNYLYKNNTLVIGVDVVHPSAVEKHLPSIAAVVGNVDINVTKFHASVQILAARQELVIGIEKQFRERLVEYNVVNKSFPKNIIVFRDGVSEGQFMQVLDEELIALRRACKSFIKNCQPLITFVVVQKRHHARFFCCDEAAARGRGKNIPAGTVVDRAVTSPDEYDFFLCSHHGIQGTSRPTRYHVLLDESNMNANTMQSITYYLCHIYGKDVKEISDELLQFRLKELVKRPEYGTVGKPIKLACNYFPLIKLQKGDLMVNRYHIDIQHPRLKLNWFDFNLLDESREIFWAYVVKRSDIFGDPFKLAYDGRSGLYTVDKLRLNQVGEEAALEKFSFKTVRENKPSEVTILIKPTGLVHLDFKNAEAGLLDEREKGAIVITFVVVQKRHHARFFCCDEAAARGRGKNIPAGTVVDRAVTSPDEYDFFLCSHHGIQGTSRPTRYHVLLDESNMNANTMQSITYYLCHIYGRCTRSVSIPAPVYFAHLVCARARYHVLAALNSGLVEKFSDEDSSSSSSSSKAESVKAELVKIIALHSRVKKVMYYA</sequence>
<dbReference type="EMBL" id="JYDV01000177">
    <property type="protein sequence ID" value="KRZ26687.1"/>
    <property type="molecule type" value="Genomic_DNA"/>
</dbReference>
<dbReference type="SMART" id="SM00950">
    <property type="entry name" value="Piwi"/>
    <property type="match status" value="2"/>
</dbReference>
<feature type="domain" description="PAZ" evidence="3">
    <location>
        <begin position="267"/>
        <end position="386"/>
    </location>
</feature>
<keyword evidence="2" id="KW-0732">Signal</keyword>
<evidence type="ECO:0000256" key="1">
    <source>
        <dbReference type="RuleBase" id="RU361178"/>
    </source>
</evidence>
<dbReference type="InterPro" id="IPR003100">
    <property type="entry name" value="PAZ_dom"/>
</dbReference>
<evidence type="ECO:0000313" key="6">
    <source>
        <dbReference type="Proteomes" id="UP000054826"/>
    </source>
</evidence>
<dbReference type="CDD" id="cd04657">
    <property type="entry name" value="Piwi_ago-like"/>
    <property type="match status" value="1"/>
</dbReference>
<protein>
    <submittedName>
        <fullName evidence="5">Protein argonaute-3</fullName>
    </submittedName>
</protein>
<dbReference type="InterPro" id="IPR036085">
    <property type="entry name" value="PAZ_dom_sf"/>
</dbReference>
<dbReference type="Gene3D" id="3.30.420.10">
    <property type="entry name" value="Ribonuclease H-like superfamily/Ribonuclease H"/>
    <property type="match status" value="2"/>
</dbReference>
<dbReference type="InterPro" id="IPR012337">
    <property type="entry name" value="RNaseH-like_sf"/>
</dbReference>
<dbReference type="Pfam" id="PF02171">
    <property type="entry name" value="Piwi"/>
    <property type="match status" value="2"/>
</dbReference>
<evidence type="ECO:0000256" key="2">
    <source>
        <dbReference type="SAM" id="SignalP"/>
    </source>
</evidence>
<dbReference type="InterPro" id="IPR003165">
    <property type="entry name" value="Piwi"/>
</dbReference>
<name>A0A0V1IV53_TRIPS</name>
<accession>A0A0V1IV53</accession>
<dbReference type="InterPro" id="IPR036397">
    <property type="entry name" value="RNaseH_sf"/>
</dbReference>
<dbReference type="InterPro" id="IPR014811">
    <property type="entry name" value="ArgoL1"/>
</dbReference>
<dbReference type="Pfam" id="PF02170">
    <property type="entry name" value="PAZ"/>
    <property type="match status" value="1"/>
</dbReference>
<dbReference type="InterPro" id="IPR045246">
    <property type="entry name" value="Piwi_ago-like"/>
</dbReference>
<dbReference type="AlphaFoldDB" id="A0A0V1IV53"/>
<dbReference type="SUPFAM" id="SSF101690">
    <property type="entry name" value="PAZ domain"/>
    <property type="match status" value="1"/>
</dbReference>
<dbReference type="PROSITE" id="PS50821">
    <property type="entry name" value="PAZ"/>
    <property type="match status" value="1"/>
</dbReference>
<feature type="chain" id="PRO_5006880117" evidence="2">
    <location>
        <begin position="18"/>
        <end position="1173"/>
    </location>
</feature>
<comment type="similarity">
    <text evidence="1">Belongs to the argonaute family.</text>
</comment>
<dbReference type="Pfam" id="PF16487">
    <property type="entry name" value="ArgoMid"/>
    <property type="match status" value="1"/>
</dbReference>
<reference evidence="5 6" key="1">
    <citation type="submission" date="2015-01" db="EMBL/GenBank/DDBJ databases">
        <title>Evolution of Trichinella species and genotypes.</title>
        <authorList>
            <person name="Korhonen P.K."/>
            <person name="Edoardo P."/>
            <person name="Giuseppe L.R."/>
            <person name="Gasser R.B."/>
        </authorList>
    </citation>
    <scope>NUCLEOTIDE SEQUENCE [LARGE SCALE GENOMIC DNA]</scope>
    <source>
        <strain evidence="5">ISS176</strain>
    </source>
</reference>
<evidence type="ECO:0000313" key="5">
    <source>
        <dbReference type="EMBL" id="KRZ26687.1"/>
    </source>
</evidence>
<feature type="domain" description="Piwi" evidence="4">
    <location>
        <begin position="560"/>
        <end position="838"/>
    </location>
</feature>
<dbReference type="SMART" id="SM00949">
    <property type="entry name" value="PAZ"/>
    <property type="match status" value="1"/>
</dbReference>
<dbReference type="Pfam" id="PF16488">
    <property type="entry name" value="ArgoL2"/>
    <property type="match status" value="1"/>
</dbReference>
<dbReference type="Pfam" id="PF16486">
    <property type="entry name" value="ArgoN"/>
    <property type="match status" value="2"/>
</dbReference>
<gene>
    <name evidence="5" type="primary">Ago3</name>
    <name evidence="5" type="ORF">T4C_230</name>
</gene>
<comment type="caution">
    <text evidence="5">The sequence shown here is derived from an EMBL/GenBank/DDBJ whole genome shotgun (WGS) entry which is preliminary data.</text>
</comment>
<dbReference type="CDD" id="cd02846">
    <property type="entry name" value="PAZ_argonaute_like"/>
    <property type="match status" value="1"/>
</dbReference>